<proteinExistence type="predicted"/>
<keyword evidence="2" id="KW-1185">Reference proteome</keyword>
<evidence type="ECO:0000313" key="2">
    <source>
        <dbReference type="Proteomes" id="UP001168096"/>
    </source>
</evidence>
<accession>A0ACC7MK74</accession>
<gene>
    <name evidence="1" type="primary">bglX</name>
    <name evidence="1" type="ORF">QPK29_030210</name>
</gene>
<name>A0ACC7MK74_9BURK</name>
<dbReference type="Proteomes" id="UP001168096">
    <property type="component" value="Unassembled WGS sequence"/>
</dbReference>
<evidence type="ECO:0000313" key="1">
    <source>
        <dbReference type="EMBL" id="MFJ1472014.1"/>
    </source>
</evidence>
<keyword evidence="1" id="KW-0378">Hydrolase</keyword>
<protein>
    <submittedName>
        <fullName evidence="1">Beta-glucosidase BglX</fullName>
        <ecNumber evidence="1">3.2.1.21</ecNumber>
    </submittedName>
</protein>
<organism evidence="1 2">
    <name type="scientific">Massilia orientalis</name>
    <dbReference type="NCBI Taxonomy" id="3050128"/>
    <lineage>
        <taxon>Bacteria</taxon>
        <taxon>Pseudomonadati</taxon>
        <taxon>Pseudomonadota</taxon>
        <taxon>Betaproteobacteria</taxon>
        <taxon>Burkholderiales</taxon>
        <taxon>Oxalobacteraceae</taxon>
        <taxon>Telluria group</taxon>
        <taxon>Massilia</taxon>
    </lineage>
</organism>
<keyword evidence="1" id="KW-0326">Glycosidase</keyword>
<dbReference type="EC" id="3.2.1.21" evidence="1"/>
<comment type="caution">
    <text evidence="1">The sequence shown here is derived from an EMBL/GenBank/DDBJ whole genome shotgun (WGS) entry which is preliminary data.</text>
</comment>
<reference evidence="1" key="1">
    <citation type="submission" date="2024-11" db="EMBL/GenBank/DDBJ databases">
        <title>Description of Massilia orientalis sp. nov., isolated from rhizosphere soil of Ageratina adenophora.</title>
        <authorList>
            <person name="Wang Y."/>
        </authorList>
    </citation>
    <scope>NUCLEOTIDE SEQUENCE</scope>
    <source>
        <strain evidence="1">YIM B02787</strain>
    </source>
</reference>
<sequence length="747" mass="80337">MKRTLMSLATLCACVAMPLAEGADPAIDAKVQALLARMTLEEKVGQLHQVAGPDMTGPTRPEGKNIDKRADIAAGRIGTVLTVKSVAETRALQDLAMQSRLKIPLLFAVDVIHGYKNVFPIPLGEAASWDMDAIEHSARIAATEAAASGVHWTFAPMVDIARDPRWGRVMEGAGEDPFLGAAIARARVHGFQGKGLGQLDSVMATAKHFAGYGAAIAGRDYQAVDMSQQQLLEVYLLPFKAAAQAGAGAFMNSFNTLNGIPATGNAMLQKDILRQQWGFDGIVISDWSSIAEMVPHGFAADLADAGARAINAGNDIDMEGYAYRTHLANLVRAGKVSEKTVDAAVAHVLTKKFELGLFDDPYRYSDAAREKEVLSRPEHRAATRDMAKRSMVLLKNEGNTLPLARSARNIALVGPLANARRDLEGAWIVQSDAAHVVSPADGVRNHAGKGTRLTVVPGCDVACTDTRGFGAAVRAARDADVVLIALGESFDQTGEARSQTSISLPGRQAELFARVRAAAKAAGKPVVLVLFAGRPLVFSELASQADAIVYAWLPGTEGGNALADVLFGDYNPSAKLPITIPRSLGQVPIFYSYLSTGRPIPETEGQYASIYTDSPNTPLYAFGHGLSYTTFGYTNLTLSAPRMAGDDKLTVSFDLQNTGKRAGEEVVQLYLRDPVASIARPMKELKGFRKLRLDPGEIRRVSFEIDQELLSFYNDKLHWGAEPGRFELMVGSASDDIRLRGEFELSK</sequence>
<dbReference type="EMBL" id="JASNRB020000031">
    <property type="protein sequence ID" value="MFJ1472014.1"/>
    <property type="molecule type" value="Genomic_DNA"/>
</dbReference>